<feature type="coiled-coil region" evidence="4">
    <location>
        <begin position="496"/>
        <end position="523"/>
    </location>
</feature>
<evidence type="ECO:0000259" key="6">
    <source>
        <dbReference type="PROSITE" id="PS50111"/>
    </source>
</evidence>
<feature type="domain" description="HAMP" evidence="7">
    <location>
        <begin position="221"/>
        <end position="273"/>
    </location>
</feature>
<keyword evidence="3" id="KW-0807">Transducer</keyword>
<keyword evidence="9" id="KW-1185">Reference proteome</keyword>
<accession>A0ABU9BJ29</accession>
<dbReference type="SUPFAM" id="SSF58104">
    <property type="entry name" value="Methyl-accepting chemotaxis protein (MCP) signaling domain"/>
    <property type="match status" value="1"/>
</dbReference>
<evidence type="ECO:0000259" key="7">
    <source>
        <dbReference type="PROSITE" id="PS50885"/>
    </source>
</evidence>
<keyword evidence="4" id="KW-0175">Coiled coil</keyword>
<dbReference type="Pfam" id="PF00672">
    <property type="entry name" value="HAMP"/>
    <property type="match status" value="1"/>
</dbReference>
<dbReference type="PANTHER" id="PTHR43531:SF14">
    <property type="entry name" value="METHYL-ACCEPTING CHEMOTAXIS PROTEIN I-RELATED"/>
    <property type="match status" value="1"/>
</dbReference>
<dbReference type="PRINTS" id="PR00260">
    <property type="entry name" value="CHEMTRNSDUCR"/>
</dbReference>
<proteinExistence type="inferred from homology"/>
<organism evidence="8 9">
    <name type="scientific">Ideonella lacteola</name>
    <dbReference type="NCBI Taxonomy" id="2984193"/>
    <lineage>
        <taxon>Bacteria</taxon>
        <taxon>Pseudomonadati</taxon>
        <taxon>Pseudomonadota</taxon>
        <taxon>Betaproteobacteria</taxon>
        <taxon>Burkholderiales</taxon>
        <taxon>Sphaerotilaceae</taxon>
        <taxon>Ideonella</taxon>
    </lineage>
</organism>
<dbReference type="InterPro" id="IPR003660">
    <property type="entry name" value="HAMP_dom"/>
</dbReference>
<evidence type="ECO:0000313" key="8">
    <source>
        <dbReference type="EMBL" id="MEK8029978.1"/>
    </source>
</evidence>
<dbReference type="EMBL" id="JBBUTG010000002">
    <property type="protein sequence ID" value="MEK8029978.1"/>
    <property type="molecule type" value="Genomic_DNA"/>
</dbReference>
<dbReference type="RefSeq" id="WP_341424340.1">
    <property type="nucleotide sequence ID" value="NZ_JBBUTG010000002.1"/>
</dbReference>
<dbReference type="PANTHER" id="PTHR43531">
    <property type="entry name" value="PROTEIN ICFG"/>
    <property type="match status" value="1"/>
</dbReference>
<sequence length="524" mass="55226">MQERVSTMVRAQWMDRVGSRLAVGFGLLIVLMVLLSGYGIRTLFQTTSTLDRLSQHEWKTAQLASELKALVELNGLRIAASARMGASDYATQILADYDAAKKSMTTVDAALREAIEDPDLKSAYDGLAAKASRLDGLVVKVRQFQSDSDFVSLETLLQGDFNSANKEYTGSVVALQRLAQEHADAAAQAAQAATRAAAVVTVSLVAVGVLFAATFGWRLGLSIARPVRAAAQQARAIAQGDLSVAVTRDSGGEIGDLQTAISEMQGGLRHLVGQVQLASDSIANGSTEIATGNQDLSDRTERTSANVQRTSATMNTLSTNLSDTTQAATQASALASQATDIAKRGGQVVAQVVETMGEIHTASNKISEITGVIDGIAFQTNILALNAAVEAARAGEQGRGFAVVASEVRSLAQRSAEAAKEIKGLIGASSSRVEAGTRLVEQAGETMNEMVSSSERVSQIVVDISSRMSVQMGHVEEVSSSMHTLDEASQQNSALVEQSAAAAESLRQNAIDLRAQVEKFRLAP</sequence>
<dbReference type="Gene3D" id="1.10.287.950">
    <property type="entry name" value="Methyl-accepting chemotaxis protein"/>
    <property type="match status" value="1"/>
</dbReference>
<dbReference type="PROSITE" id="PS50885">
    <property type="entry name" value="HAMP"/>
    <property type="match status" value="1"/>
</dbReference>
<name>A0ABU9BJ29_9BURK</name>
<evidence type="ECO:0000256" key="1">
    <source>
        <dbReference type="ARBA" id="ARBA00022481"/>
    </source>
</evidence>
<dbReference type="InterPro" id="IPR004089">
    <property type="entry name" value="MCPsignal_dom"/>
</dbReference>
<keyword evidence="5" id="KW-0812">Transmembrane</keyword>
<evidence type="ECO:0000256" key="5">
    <source>
        <dbReference type="SAM" id="Phobius"/>
    </source>
</evidence>
<dbReference type="SMART" id="SM00283">
    <property type="entry name" value="MA"/>
    <property type="match status" value="1"/>
</dbReference>
<evidence type="ECO:0000256" key="4">
    <source>
        <dbReference type="SAM" id="Coils"/>
    </source>
</evidence>
<dbReference type="Proteomes" id="UP001371218">
    <property type="component" value="Unassembled WGS sequence"/>
</dbReference>
<comment type="similarity">
    <text evidence="2">Belongs to the methyl-accepting chemotaxis (MCP) protein family.</text>
</comment>
<evidence type="ECO:0000256" key="3">
    <source>
        <dbReference type="PROSITE-ProRule" id="PRU00284"/>
    </source>
</evidence>
<keyword evidence="1" id="KW-0488">Methylation</keyword>
<feature type="domain" description="Methyl-accepting transducer" evidence="6">
    <location>
        <begin position="278"/>
        <end position="507"/>
    </location>
</feature>
<dbReference type="PROSITE" id="PS50111">
    <property type="entry name" value="CHEMOTAXIS_TRANSDUC_2"/>
    <property type="match status" value="1"/>
</dbReference>
<reference evidence="8 9" key="1">
    <citation type="submission" date="2024-04" db="EMBL/GenBank/DDBJ databases">
        <title>Novel species of the genus Ideonella isolated from streams.</title>
        <authorList>
            <person name="Lu H."/>
        </authorList>
    </citation>
    <scope>NUCLEOTIDE SEQUENCE [LARGE SCALE GENOMIC DNA]</scope>
    <source>
        <strain evidence="8 9">DXS29W</strain>
    </source>
</reference>
<evidence type="ECO:0000313" key="9">
    <source>
        <dbReference type="Proteomes" id="UP001371218"/>
    </source>
</evidence>
<dbReference type="Pfam" id="PF00015">
    <property type="entry name" value="MCPsignal"/>
    <property type="match status" value="1"/>
</dbReference>
<dbReference type="InterPro" id="IPR051310">
    <property type="entry name" value="MCP_chemotaxis"/>
</dbReference>
<feature type="transmembrane region" description="Helical" evidence="5">
    <location>
        <begin position="21"/>
        <end position="40"/>
    </location>
</feature>
<dbReference type="SMART" id="SM00304">
    <property type="entry name" value="HAMP"/>
    <property type="match status" value="1"/>
</dbReference>
<keyword evidence="5" id="KW-1133">Transmembrane helix</keyword>
<gene>
    <name evidence="8" type="ORF">AACH06_04010</name>
</gene>
<protein>
    <submittedName>
        <fullName evidence="8">Methyl-accepting chemotaxis protein</fullName>
    </submittedName>
</protein>
<keyword evidence="5" id="KW-0472">Membrane</keyword>
<dbReference type="InterPro" id="IPR004090">
    <property type="entry name" value="Chemotax_Me-accpt_rcpt"/>
</dbReference>
<comment type="caution">
    <text evidence="8">The sequence shown here is derived from an EMBL/GenBank/DDBJ whole genome shotgun (WGS) entry which is preliminary data.</text>
</comment>
<evidence type="ECO:0000256" key="2">
    <source>
        <dbReference type="ARBA" id="ARBA00029447"/>
    </source>
</evidence>
<dbReference type="CDD" id="cd11386">
    <property type="entry name" value="MCP_signal"/>
    <property type="match status" value="1"/>
</dbReference>